<organism evidence="1 2">
    <name type="scientific">Melanomma pulvis-pyrius CBS 109.77</name>
    <dbReference type="NCBI Taxonomy" id="1314802"/>
    <lineage>
        <taxon>Eukaryota</taxon>
        <taxon>Fungi</taxon>
        <taxon>Dikarya</taxon>
        <taxon>Ascomycota</taxon>
        <taxon>Pezizomycotina</taxon>
        <taxon>Dothideomycetes</taxon>
        <taxon>Pleosporomycetidae</taxon>
        <taxon>Pleosporales</taxon>
        <taxon>Melanommataceae</taxon>
        <taxon>Melanomma</taxon>
    </lineage>
</organism>
<dbReference type="Proteomes" id="UP000799757">
    <property type="component" value="Unassembled WGS sequence"/>
</dbReference>
<gene>
    <name evidence="1" type="ORF">K505DRAFT_348050</name>
</gene>
<dbReference type="GO" id="GO:0003677">
    <property type="term" value="F:DNA binding"/>
    <property type="evidence" value="ECO:0007669"/>
    <property type="project" value="InterPro"/>
</dbReference>
<keyword evidence="2" id="KW-1185">Reference proteome</keyword>
<dbReference type="InterPro" id="IPR000212">
    <property type="entry name" value="DNA_helicase_UvrD/REP"/>
</dbReference>
<dbReference type="GO" id="GO:0000725">
    <property type="term" value="P:recombinational repair"/>
    <property type="evidence" value="ECO:0007669"/>
    <property type="project" value="TreeGrafter"/>
</dbReference>
<reference evidence="1" key="1">
    <citation type="journal article" date="2020" name="Stud. Mycol.">
        <title>101 Dothideomycetes genomes: a test case for predicting lifestyles and emergence of pathogens.</title>
        <authorList>
            <person name="Haridas S."/>
            <person name="Albert R."/>
            <person name="Binder M."/>
            <person name="Bloem J."/>
            <person name="Labutti K."/>
            <person name="Salamov A."/>
            <person name="Andreopoulos B."/>
            <person name="Baker S."/>
            <person name="Barry K."/>
            <person name="Bills G."/>
            <person name="Bluhm B."/>
            <person name="Cannon C."/>
            <person name="Castanera R."/>
            <person name="Culley D."/>
            <person name="Daum C."/>
            <person name="Ezra D."/>
            <person name="Gonzalez J."/>
            <person name="Henrissat B."/>
            <person name="Kuo A."/>
            <person name="Liang C."/>
            <person name="Lipzen A."/>
            <person name="Lutzoni F."/>
            <person name="Magnuson J."/>
            <person name="Mondo S."/>
            <person name="Nolan M."/>
            <person name="Ohm R."/>
            <person name="Pangilinan J."/>
            <person name="Park H.-J."/>
            <person name="Ramirez L."/>
            <person name="Alfaro M."/>
            <person name="Sun H."/>
            <person name="Tritt A."/>
            <person name="Yoshinaga Y."/>
            <person name="Zwiers L.-H."/>
            <person name="Turgeon B."/>
            <person name="Goodwin S."/>
            <person name="Spatafora J."/>
            <person name="Crous P."/>
            <person name="Grigoriev I."/>
        </authorList>
    </citation>
    <scope>NUCLEOTIDE SEQUENCE</scope>
    <source>
        <strain evidence="1">CBS 109.77</strain>
    </source>
</reference>
<dbReference type="AlphaFoldDB" id="A0A6A6XL38"/>
<evidence type="ECO:0000313" key="1">
    <source>
        <dbReference type="EMBL" id="KAF2796257.1"/>
    </source>
</evidence>
<dbReference type="SUPFAM" id="SSF52540">
    <property type="entry name" value="P-loop containing nucleoside triphosphate hydrolases"/>
    <property type="match status" value="1"/>
</dbReference>
<name>A0A6A6XL38_9PLEO</name>
<dbReference type="GO" id="GO:0043138">
    <property type="term" value="F:3'-5' DNA helicase activity"/>
    <property type="evidence" value="ECO:0007669"/>
    <property type="project" value="TreeGrafter"/>
</dbReference>
<proteinExistence type="predicted"/>
<accession>A0A6A6XL38</accession>
<keyword evidence="1" id="KW-0378">Hydrolase</keyword>
<dbReference type="OrthoDB" id="1470711at2759"/>
<dbReference type="GO" id="GO:0016787">
    <property type="term" value="F:hydrolase activity"/>
    <property type="evidence" value="ECO:0007669"/>
    <property type="project" value="UniProtKB-KW"/>
</dbReference>
<protein>
    <submittedName>
        <fullName evidence="1">P-loop containing nucleoside triphosphate hydrolase protein</fullName>
    </submittedName>
</protein>
<sequence>MREEAAVHQPITGHLLDIIKGKAFTPSTEQQAIVELCRMQNVVVSARPGAGKTATARAIVAANPDLPIAIITYSKRLQLDTARRLDAYPGRDVFTFYGLAGQLFSTIVRDDSIMRSLRRKITLICVFISAVTHAACGRAPQIVVLGDERQAIYGFRGADSRYLSLSSSAMVTLSPYPWTHLSLSKSFRLSHKNSAFVNNVFLGGKQYIVGSHIGLKLLYLFGNYRPECTAILAPKVLQIEPLQILTNHLSNAHGIPIAKPNSDNVPLDNKILQGKGNKRDLVIVYSVDASYFRLYARDLLDNTCPNNTFVALTRARKQLVVVHYNQNSLMPFINVAELYKTANFVNFNSNGEMPESEPPGRPLQLGLLLLKTVSASDLPRHVPNEIIDDICGKHLQINQAQSSLPDALPINAPPIVPTDSTRKHYEAVSNLNRLAVVASYEHALLGTLTTLGRSKALFLKVPSNTKAQAIWLCRKACKYKAEVLGYISQRVQIKGHHFDWLKPYLNAARDQLEAQFPKSAVLDFEEIKFVAQLSLEHVIQACVYAYLWSNEHKREKPPQIILFNIRDGEKWEIAPHNGVASLRGVVEETLVAKFSTKDTLTTDEFLKKCAKTKAEVEKRFGKKTG</sequence>
<dbReference type="PANTHER" id="PTHR11070">
    <property type="entry name" value="UVRD / RECB / PCRA DNA HELICASE FAMILY MEMBER"/>
    <property type="match status" value="1"/>
</dbReference>
<dbReference type="EMBL" id="MU001835">
    <property type="protein sequence ID" value="KAF2796257.1"/>
    <property type="molecule type" value="Genomic_DNA"/>
</dbReference>
<dbReference type="GO" id="GO:0005524">
    <property type="term" value="F:ATP binding"/>
    <property type="evidence" value="ECO:0007669"/>
    <property type="project" value="InterPro"/>
</dbReference>
<dbReference type="InterPro" id="IPR027417">
    <property type="entry name" value="P-loop_NTPase"/>
</dbReference>
<dbReference type="PANTHER" id="PTHR11070:SF66">
    <property type="entry name" value="UVRD-LIKE HELICASE C-TERMINAL DOMAIN-CONTAINING PROTEIN"/>
    <property type="match status" value="1"/>
</dbReference>
<evidence type="ECO:0000313" key="2">
    <source>
        <dbReference type="Proteomes" id="UP000799757"/>
    </source>
</evidence>
<dbReference type="Gene3D" id="3.40.50.300">
    <property type="entry name" value="P-loop containing nucleotide triphosphate hydrolases"/>
    <property type="match status" value="1"/>
</dbReference>
<dbReference type="GO" id="GO:0005634">
    <property type="term" value="C:nucleus"/>
    <property type="evidence" value="ECO:0007669"/>
    <property type="project" value="TreeGrafter"/>
</dbReference>